<feature type="non-terminal residue" evidence="4">
    <location>
        <position position="338"/>
    </location>
</feature>
<organism evidence="4">
    <name type="scientific">marine sediment metagenome</name>
    <dbReference type="NCBI Taxonomy" id="412755"/>
    <lineage>
        <taxon>unclassified sequences</taxon>
        <taxon>metagenomes</taxon>
        <taxon>ecological metagenomes</taxon>
    </lineage>
</organism>
<proteinExistence type="inferred from homology"/>
<evidence type="ECO:0000259" key="3">
    <source>
        <dbReference type="Pfam" id="PF00884"/>
    </source>
</evidence>
<dbReference type="Pfam" id="PF00884">
    <property type="entry name" value="Sulfatase"/>
    <property type="match status" value="1"/>
</dbReference>
<dbReference type="PANTHER" id="PTHR42693:SF53">
    <property type="entry name" value="ENDO-4-O-SULFATASE"/>
    <property type="match status" value="1"/>
</dbReference>
<keyword evidence="2" id="KW-0378">Hydrolase</keyword>
<dbReference type="Gene3D" id="3.40.720.10">
    <property type="entry name" value="Alkaline Phosphatase, subunit A"/>
    <property type="match status" value="2"/>
</dbReference>
<evidence type="ECO:0000313" key="4">
    <source>
        <dbReference type="EMBL" id="GAF83524.1"/>
    </source>
</evidence>
<dbReference type="GO" id="GO:0004065">
    <property type="term" value="F:arylsulfatase activity"/>
    <property type="evidence" value="ECO:0007669"/>
    <property type="project" value="TreeGrafter"/>
</dbReference>
<protein>
    <recommendedName>
        <fullName evidence="3">Sulfatase N-terminal domain-containing protein</fullName>
    </recommendedName>
</protein>
<dbReference type="AlphaFoldDB" id="X0SR36"/>
<reference evidence="4" key="1">
    <citation type="journal article" date="2014" name="Front. Microbiol.">
        <title>High frequency of phylogenetically diverse reductive dehalogenase-homologous genes in deep subseafloor sedimentary metagenomes.</title>
        <authorList>
            <person name="Kawai M."/>
            <person name="Futagami T."/>
            <person name="Toyoda A."/>
            <person name="Takaki Y."/>
            <person name="Nishi S."/>
            <person name="Hori S."/>
            <person name="Arai W."/>
            <person name="Tsubouchi T."/>
            <person name="Morono Y."/>
            <person name="Uchiyama I."/>
            <person name="Ito T."/>
            <person name="Fujiyama A."/>
            <person name="Inagaki F."/>
            <person name="Takami H."/>
        </authorList>
    </citation>
    <scope>NUCLEOTIDE SEQUENCE</scope>
    <source>
        <strain evidence="4">Expedition CK06-06</strain>
    </source>
</reference>
<dbReference type="SUPFAM" id="SSF53649">
    <property type="entry name" value="Alkaline phosphatase-like"/>
    <property type="match status" value="1"/>
</dbReference>
<gene>
    <name evidence="4" type="ORF">S01H1_11979</name>
</gene>
<sequence length="338" mass="38484">MLFTNAFTCQPVCGPARSCIQTGLYATETGCYTNGISLPLDANTIAHYLSQNGYDVGYIGKWHLASTIFRPKEVTRKKANFLIKPIPPERRGGYNDFWLASDLLEYTSHPFEGHLFDKNMNKVEFTGYRVDCITDFVLEFLSTRKNNKPFFLYVSYLEPHQQNDMNTFVGPKGSKEKFKNYKIPGDLEGLVGDWQENLPDYLGCCHSIDENLKRIEDTLENLKLMDNTIIIYTSDHGCHFKTRNLEYKQELEKEEYKRTCHESSIHIPLIIKGPGFSGGKKISELVSLIDIPPTLLRSAGIEPPKHMKGGQLQDLVNGTAQNWPKEVFIQISESQVGR</sequence>
<evidence type="ECO:0000256" key="2">
    <source>
        <dbReference type="ARBA" id="ARBA00022801"/>
    </source>
</evidence>
<dbReference type="InterPro" id="IPR050738">
    <property type="entry name" value="Sulfatase"/>
</dbReference>
<comment type="similarity">
    <text evidence="1">Belongs to the sulfatase family.</text>
</comment>
<dbReference type="InterPro" id="IPR017850">
    <property type="entry name" value="Alkaline_phosphatase_core_sf"/>
</dbReference>
<name>X0SR36_9ZZZZ</name>
<comment type="caution">
    <text evidence="4">The sequence shown here is derived from an EMBL/GenBank/DDBJ whole genome shotgun (WGS) entry which is preliminary data.</text>
</comment>
<dbReference type="EMBL" id="BARS01006126">
    <property type="protein sequence ID" value="GAF83524.1"/>
    <property type="molecule type" value="Genomic_DNA"/>
</dbReference>
<dbReference type="InterPro" id="IPR000917">
    <property type="entry name" value="Sulfatase_N"/>
</dbReference>
<accession>X0SR36</accession>
<feature type="domain" description="Sulfatase N-terminal" evidence="3">
    <location>
        <begin position="1"/>
        <end position="301"/>
    </location>
</feature>
<evidence type="ECO:0000256" key="1">
    <source>
        <dbReference type="ARBA" id="ARBA00008779"/>
    </source>
</evidence>
<dbReference type="PANTHER" id="PTHR42693">
    <property type="entry name" value="ARYLSULFATASE FAMILY MEMBER"/>
    <property type="match status" value="1"/>
</dbReference>